<dbReference type="SMART" id="SM00911">
    <property type="entry name" value="HWE_HK"/>
    <property type="match status" value="1"/>
</dbReference>
<dbReference type="NCBIfam" id="TIGR00229">
    <property type="entry name" value="sensory_box"/>
    <property type="match status" value="1"/>
</dbReference>
<keyword evidence="7" id="KW-0418">Kinase</keyword>
<evidence type="ECO:0000256" key="6">
    <source>
        <dbReference type="ARBA" id="ARBA00022741"/>
    </source>
</evidence>
<keyword evidence="11" id="KW-1185">Reference proteome</keyword>
<reference evidence="10 11" key="1">
    <citation type="submission" date="2019-06" db="EMBL/GenBank/DDBJ databases">
        <title>Rhizobium sp. CL12 isolated from roots of soybean.</title>
        <authorList>
            <person name="Wang C."/>
        </authorList>
    </citation>
    <scope>NUCLEOTIDE SEQUENCE [LARGE SCALE GENOMIC DNA]</scope>
    <source>
        <strain evidence="10 11">CL12</strain>
    </source>
</reference>
<keyword evidence="6" id="KW-0547">Nucleotide-binding</keyword>
<dbReference type="AlphaFoldDB" id="A0A504UUI7"/>
<dbReference type="Proteomes" id="UP000316429">
    <property type="component" value="Unassembled WGS sequence"/>
</dbReference>
<dbReference type="InterPro" id="IPR011102">
    <property type="entry name" value="Sig_transdc_His_kinase_HWE"/>
</dbReference>
<dbReference type="InterPro" id="IPR035965">
    <property type="entry name" value="PAS-like_dom_sf"/>
</dbReference>
<dbReference type="PANTHER" id="PTHR41523">
    <property type="entry name" value="TWO-COMPONENT SYSTEM SENSOR PROTEIN"/>
    <property type="match status" value="1"/>
</dbReference>
<dbReference type="Gene3D" id="3.30.565.10">
    <property type="entry name" value="Histidine kinase-like ATPase, C-terminal domain"/>
    <property type="match status" value="1"/>
</dbReference>
<dbReference type="OrthoDB" id="341208at2"/>
<evidence type="ECO:0000259" key="9">
    <source>
        <dbReference type="PROSITE" id="PS50112"/>
    </source>
</evidence>
<dbReference type="InterPro" id="IPR036890">
    <property type="entry name" value="HATPase_C_sf"/>
</dbReference>
<dbReference type="EC" id="2.7.13.3" evidence="2"/>
<keyword evidence="5" id="KW-0808">Transferase</keyword>
<organism evidence="10 11">
    <name type="scientific">Rhizobium glycinendophyticum</name>
    <dbReference type="NCBI Taxonomy" id="2589807"/>
    <lineage>
        <taxon>Bacteria</taxon>
        <taxon>Pseudomonadati</taxon>
        <taxon>Pseudomonadota</taxon>
        <taxon>Alphaproteobacteria</taxon>
        <taxon>Hyphomicrobiales</taxon>
        <taxon>Rhizobiaceae</taxon>
        <taxon>Rhizobium/Agrobacterium group</taxon>
        <taxon>Rhizobium</taxon>
    </lineage>
</organism>
<evidence type="ECO:0000313" key="11">
    <source>
        <dbReference type="Proteomes" id="UP000316429"/>
    </source>
</evidence>
<evidence type="ECO:0000256" key="8">
    <source>
        <dbReference type="ARBA" id="ARBA00022840"/>
    </source>
</evidence>
<dbReference type="SMART" id="SM00091">
    <property type="entry name" value="PAS"/>
    <property type="match status" value="1"/>
</dbReference>
<dbReference type="GO" id="GO:0004673">
    <property type="term" value="F:protein histidine kinase activity"/>
    <property type="evidence" value="ECO:0007669"/>
    <property type="project" value="UniProtKB-EC"/>
</dbReference>
<dbReference type="CDD" id="cd00130">
    <property type="entry name" value="PAS"/>
    <property type="match status" value="1"/>
</dbReference>
<evidence type="ECO:0000256" key="4">
    <source>
        <dbReference type="ARBA" id="ARBA00022553"/>
    </source>
</evidence>
<gene>
    <name evidence="10" type="ORF">FJQ55_05975</name>
</gene>
<dbReference type="Pfam" id="PF13426">
    <property type="entry name" value="PAS_9"/>
    <property type="match status" value="1"/>
</dbReference>
<dbReference type="PROSITE" id="PS50112">
    <property type="entry name" value="PAS"/>
    <property type="match status" value="1"/>
</dbReference>
<evidence type="ECO:0000256" key="7">
    <source>
        <dbReference type="ARBA" id="ARBA00022777"/>
    </source>
</evidence>
<keyword evidence="8" id="KW-0067">ATP-binding</keyword>
<dbReference type="SUPFAM" id="SSF55785">
    <property type="entry name" value="PYP-like sensor domain (PAS domain)"/>
    <property type="match status" value="1"/>
</dbReference>
<sequence>MPQNFLSSLTDSSGLGGIITAHAIEAIFLLDKEGRTVFANPAAEKMFGWSMEELVGKKLHDVVHHHHADGREFPMEECPLGDVFATGRSLERHADIFFDRNGRQVPVSCSNAAIVQQDGVVGGVLIVRDVSKQRALDEERELLRRELAHRIKNLLAIVQAVATQSLKCSDLTAARETFLGRLAAISEAQTMLEHAQNETMSVNTVVQRALGPFAAGDESVAIDGPDIALSAKQALALSMAIHELATNATKYGAFSTSTGTVSVTWSVSDADPSAFSLTWSEQGGPPVEPPSRKGFGSRMIERMLAADFDGRVEIRYQPTGVTCHLQGTLVVSRDA</sequence>
<name>A0A504UUI7_9HYPH</name>
<evidence type="ECO:0000256" key="5">
    <source>
        <dbReference type="ARBA" id="ARBA00022679"/>
    </source>
</evidence>
<dbReference type="Gene3D" id="3.30.450.20">
    <property type="entry name" value="PAS domain"/>
    <property type="match status" value="1"/>
</dbReference>
<proteinExistence type="predicted"/>
<dbReference type="InterPro" id="IPR000014">
    <property type="entry name" value="PAS"/>
</dbReference>
<comment type="catalytic activity">
    <reaction evidence="1">
        <text>ATP + protein L-histidine = ADP + protein N-phospho-L-histidine.</text>
        <dbReference type="EC" id="2.7.13.3"/>
    </reaction>
</comment>
<dbReference type="GO" id="GO:0005524">
    <property type="term" value="F:ATP binding"/>
    <property type="evidence" value="ECO:0007669"/>
    <property type="project" value="UniProtKB-KW"/>
</dbReference>
<evidence type="ECO:0000256" key="1">
    <source>
        <dbReference type="ARBA" id="ARBA00000085"/>
    </source>
</evidence>
<dbReference type="EMBL" id="VFYP01000001">
    <property type="protein sequence ID" value="TPP10401.1"/>
    <property type="molecule type" value="Genomic_DNA"/>
</dbReference>
<evidence type="ECO:0000313" key="10">
    <source>
        <dbReference type="EMBL" id="TPP10401.1"/>
    </source>
</evidence>
<accession>A0A504UUI7</accession>
<evidence type="ECO:0000256" key="2">
    <source>
        <dbReference type="ARBA" id="ARBA00012438"/>
    </source>
</evidence>
<feature type="domain" description="PAS" evidence="9">
    <location>
        <begin position="27"/>
        <end position="64"/>
    </location>
</feature>
<evidence type="ECO:0000256" key="3">
    <source>
        <dbReference type="ARBA" id="ARBA00021740"/>
    </source>
</evidence>
<dbReference type="RefSeq" id="WP_140826748.1">
    <property type="nucleotide sequence ID" value="NZ_VFYP01000001.1"/>
</dbReference>
<keyword evidence="4" id="KW-0597">Phosphoprotein</keyword>
<protein>
    <recommendedName>
        <fullName evidence="3">Blue-light-activated histidine kinase</fullName>
        <ecNumber evidence="2">2.7.13.3</ecNumber>
    </recommendedName>
</protein>
<dbReference type="Pfam" id="PF07536">
    <property type="entry name" value="HWE_HK"/>
    <property type="match status" value="1"/>
</dbReference>
<comment type="caution">
    <text evidence="10">The sequence shown here is derived from an EMBL/GenBank/DDBJ whole genome shotgun (WGS) entry which is preliminary data.</text>
</comment>
<dbReference type="PANTHER" id="PTHR41523:SF7">
    <property type="entry name" value="HISTIDINE KINASE"/>
    <property type="match status" value="1"/>
</dbReference>